<gene>
    <name evidence="3" type="ORF">GCM10010862_46410</name>
</gene>
<dbReference type="RefSeq" id="WP_284342776.1">
    <property type="nucleotide sequence ID" value="NZ_BSNS01000024.1"/>
</dbReference>
<organism evidence="3 4">
    <name type="scientific">Devosia nitrariae</name>
    <dbReference type="NCBI Taxonomy" id="2071872"/>
    <lineage>
        <taxon>Bacteria</taxon>
        <taxon>Pseudomonadati</taxon>
        <taxon>Pseudomonadota</taxon>
        <taxon>Alphaproteobacteria</taxon>
        <taxon>Hyphomicrobiales</taxon>
        <taxon>Devosiaceae</taxon>
        <taxon>Devosia</taxon>
    </lineage>
</organism>
<name>A0ABQ5WC28_9HYPH</name>
<dbReference type="Pfam" id="PF08327">
    <property type="entry name" value="AHSA1"/>
    <property type="match status" value="1"/>
</dbReference>
<dbReference type="SUPFAM" id="SSF55961">
    <property type="entry name" value="Bet v1-like"/>
    <property type="match status" value="1"/>
</dbReference>
<evidence type="ECO:0000313" key="3">
    <source>
        <dbReference type="EMBL" id="GLQ57382.1"/>
    </source>
</evidence>
<feature type="domain" description="Activator of Hsp90 ATPase homologue 1/2-like C-terminal" evidence="2">
    <location>
        <begin position="16"/>
        <end position="112"/>
    </location>
</feature>
<dbReference type="Gene3D" id="3.30.530.20">
    <property type="match status" value="1"/>
</dbReference>
<proteinExistence type="inferred from homology"/>
<dbReference type="CDD" id="cd07814">
    <property type="entry name" value="SRPBCC_CalC_Aha1-like"/>
    <property type="match status" value="1"/>
</dbReference>
<comment type="caution">
    <text evidence="3">The sequence shown here is derived from an EMBL/GenBank/DDBJ whole genome shotgun (WGS) entry which is preliminary data.</text>
</comment>
<dbReference type="InterPro" id="IPR023393">
    <property type="entry name" value="START-like_dom_sf"/>
</dbReference>
<dbReference type="Proteomes" id="UP001156691">
    <property type="component" value="Unassembled WGS sequence"/>
</dbReference>
<evidence type="ECO:0000256" key="1">
    <source>
        <dbReference type="ARBA" id="ARBA00006817"/>
    </source>
</evidence>
<evidence type="ECO:0000313" key="4">
    <source>
        <dbReference type="Proteomes" id="UP001156691"/>
    </source>
</evidence>
<comment type="similarity">
    <text evidence="1">Belongs to the AHA1 family.</text>
</comment>
<sequence>MTDGTDEPMVFETVLDAPPEKVWRALTIPEYLARWLLPIEAQPLTFSGRQEGLAERIDWTLVAEEPNRRLTYRWRESGEGAVQDAAESLVTFELDPLAGEQTLFRLTHTVPVRAANDNGVAMMMAA</sequence>
<reference evidence="4" key="1">
    <citation type="journal article" date="2019" name="Int. J. Syst. Evol. Microbiol.">
        <title>The Global Catalogue of Microorganisms (GCM) 10K type strain sequencing project: providing services to taxonomists for standard genome sequencing and annotation.</title>
        <authorList>
            <consortium name="The Broad Institute Genomics Platform"/>
            <consortium name="The Broad Institute Genome Sequencing Center for Infectious Disease"/>
            <person name="Wu L."/>
            <person name="Ma J."/>
        </authorList>
    </citation>
    <scope>NUCLEOTIDE SEQUENCE [LARGE SCALE GENOMIC DNA]</scope>
    <source>
        <strain evidence="4">NBRC 112416</strain>
    </source>
</reference>
<protein>
    <recommendedName>
        <fullName evidence="2">Activator of Hsp90 ATPase homologue 1/2-like C-terminal domain-containing protein</fullName>
    </recommendedName>
</protein>
<accession>A0ABQ5WC28</accession>
<keyword evidence="4" id="KW-1185">Reference proteome</keyword>
<dbReference type="InterPro" id="IPR013538">
    <property type="entry name" value="ASHA1/2-like_C"/>
</dbReference>
<evidence type="ECO:0000259" key="2">
    <source>
        <dbReference type="Pfam" id="PF08327"/>
    </source>
</evidence>
<dbReference type="EMBL" id="BSNS01000024">
    <property type="protein sequence ID" value="GLQ57382.1"/>
    <property type="molecule type" value="Genomic_DNA"/>
</dbReference>